<accession>A0ABR2LPW5</accession>
<reference evidence="2 3" key="1">
    <citation type="journal article" date="2022" name="Nat. Plants">
        <title>Genomes of leafy and leafless Platanthera orchids illuminate the evolution of mycoheterotrophy.</title>
        <authorList>
            <person name="Li M.H."/>
            <person name="Liu K.W."/>
            <person name="Li Z."/>
            <person name="Lu H.C."/>
            <person name="Ye Q.L."/>
            <person name="Zhang D."/>
            <person name="Wang J.Y."/>
            <person name="Li Y.F."/>
            <person name="Zhong Z.M."/>
            <person name="Liu X."/>
            <person name="Yu X."/>
            <person name="Liu D.K."/>
            <person name="Tu X.D."/>
            <person name="Liu B."/>
            <person name="Hao Y."/>
            <person name="Liao X.Y."/>
            <person name="Jiang Y.T."/>
            <person name="Sun W.H."/>
            <person name="Chen J."/>
            <person name="Chen Y.Q."/>
            <person name="Ai Y."/>
            <person name="Zhai J.W."/>
            <person name="Wu S.S."/>
            <person name="Zhou Z."/>
            <person name="Hsiao Y.Y."/>
            <person name="Wu W.L."/>
            <person name="Chen Y.Y."/>
            <person name="Lin Y.F."/>
            <person name="Hsu J.L."/>
            <person name="Li C.Y."/>
            <person name="Wang Z.W."/>
            <person name="Zhao X."/>
            <person name="Zhong W.Y."/>
            <person name="Ma X.K."/>
            <person name="Ma L."/>
            <person name="Huang J."/>
            <person name="Chen G.Z."/>
            <person name="Huang M.Z."/>
            <person name="Huang L."/>
            <person name="Peng D.H."/>
            <person name="Luo Y.B."/>
            <person name="Zou S.Q."/>
            <person name="Chen S.P."/>
            <person name="Lan S."/>
            <person name="Tsai W.C."/>
            <person name="Van de Peer Y."/>
            <person name="Liu Z.J."/>
        </authorList>
    </citation>
    <scope>NUCLEOTIDE SEQUENCE [LARGE SCALE GENOMIC DNA]</scope>
    <source>
        <strain evidence="2">Lor288</strain>
    </source>
</reference>
<dbReference type="Proteomes" id="UP001412067">
    <property type="component" value="Unassembled WGS sequence"/>
</dbReference>
<keyword evidence="3" id="KW-1185">Reference proteome</keyword>
<evidence type="ECO:0000256" key="1">
    <source>
        <dbReference type="SAM" id="MobiDB-lite"/>
    </source>
</evidence>
<organism evidence="2 3">
    <name type="scientific">Platanthera guangdongensis</name>
    <dbReference type="NCBI Taxonomy" id="2320717"/>
    <lineage>
        <taxon>Eukaryota</taxon>
        <taxon>Viridiplantae</taxon>
        <taxon>Streptophyta</taxon>
        <taxon>Embryophyta</taxon>
        <taxon>Tracheophyta</taxon>
        <taxon>Spermatophyta</taxon>
        <taxon>Magnoliopsida</taxon>
        <taxon>Liliopsida</taxon>
        <taxon>Asparagales</taxon>
        <taxon>Orchidaceae</taxon>
        <taxon>Orchidoideae</taxon>
        <taxon>Orchideae</taxon>
        <taxon>Orchidinae</taxon>
        <taxon>Platanthera</taxon>
    </lineage>
</organism>
<comment type="caution">
    <text evidence="2">The sequence shown here is derived from an EMBL/GenBank/DDBJ whole genome shotgun (WGS) entry which is preliminary data.</text>
</comment>
<evidence type="ECO:0000313" key="2">
    <source>
        <dbReference type="EMBL" id="KAK8946295.1"/>
    </source>
</evidence>
<name>A0ABR2LPW5_9ASPA</name>
<feature type="region of interest" description="Disordered" evidence="1">
    <location>
        <begin position="30"/>
        <end position="121"/>
    </location>
</feature>
<protein>
    <submittedName>
        <fullName evidence="2">Uncharacterized protein</fullName>
    </submittedName>
</protein>
<proteinExistence type="predicted"/>
<feature type="compositionally biased region" description="Polar residues" evidence="1">
    <location>
        <begin position="76"/>
        <end position="115"/>
    </location>
</feature>
<gene>
    <name evidence="2" type="ORF">KSP40_PGU020841</name>
</gene>
<sequence>MGLLSGEQTTLHSVIEVIVGSFLPSYQLEQKTKTKHDSALPLPTPTDAIPVSSIEMEETYQSGSGHGPPQHQQQSRISSTPRPILTTASSFRGENWSASLHSSVQEARNSSTDINVSLPGV</sequence>
<dbReference type="EMBL" id="JBBWWR010000017">
    <property type="protein sequence ID" value="KAK8946295.1"/>
    <property type="molecule type" value="Genomic_DNA"/>
</dbReference>
<evidence type="ECO:0000313" key="3">
    <source>
        <dbReference type="Proteomes" id="UP001412067"/>
    </source>
</evidence>
<feature type="compositionally biased region" description="Low complexity" evidence="1">
    <location>
        <begin position="61"/>
        <end position="75"/>
    </location>
</feature>